<keyword evidence="6 7" id="KW-0131">Cell cycle</keyword>
<keyword evidence="5 7" id="KW-0472">Membrane</keyword>
<evidence type="ECO:0000313" key="9">
    <source>
        <dbReference type="EMBL" id="AGX86400.1"/>
    </source>
</evidence>
<dbReference type="RefSeq" id="WP_022771221.1">
    <property type="nucleotide sequence ID" value="NC_022576.1"/>
</dbReference>
<dbReference type="GO" id="GO:0043093">
    <property type="term" value="P:FtsZ-dependent cytokinesis"/>
    <property type="evidence" value="ECO:0007669"/>
    <property type="project" value="UniProtKB-UniRule"/>
</dbReference>
<feature type="transmembrane region" description="Helical" evidence="8">
    <location>
        <begin position="6"/>
        <end position="23"/>
    </location>
</feature>
<dbReference type="PANTHER" id="PTHR37485:SF1">
    <property type="entry name" value="CELL DIVISION PROTEIN FTSB"/>
    <property type="match status" value="1"/>
</dbReference>
<organism evidence="9 10">
    <name type="scientific">Candidatus Symbiobacter mobilis CR</name>
    <dbReference type="NCBI Taxonomy" id="946483"/>
    <lineage>
        <taxon>Bacteria</taxon>
        <taxon>Pseudomonadati</taxon>
        <taxon>Pseudomonadota</taxon>
        <taxon>Betaproteobacteria</taxon>
        <taxon>Burkholderiales</taxon>
        <taxon>Comamonadaceae</taxon>
    </lineage>
</organism>
<evidence type="ECO:0000256" key="7">
    <source>
        <dbReference type="HAMAP-Rule" id="MF_00599"/>
    </source>
</evidence>
<keyword evidence="3 7" id="KW-0812">Transmembrane</keyword>
<keyword evidence="1 7" id="KW-1003">Cell membrane</keyword>
<dbReference type="EMBL" id="CP004885">
    <property type="protein sequence ID" value="AGX86400.1"/>
    <property type="molecule type" value="Genomic_DNA"/>
</dbReference>
<dbReference type="HAMAP" id="MF_00599">
    <property type="entry name" value="FtsB"/>
    <property type="match status" value="1"/>
</dbReference>
<keyword evidence="10" id="KW-1185">Reference proteome</keyword>
<comment type="function">
    <text evidence="7">Essential cell division protein. May link together the upstream cell division proteins, which are predominantly cytoplasmic, with the downstream cell division proteins, which are predominantly periplasmic.</text>
</comment>
<dbReference type="InterPro" id="IPR023081">
    <property type="entry name" value="Cell_div_FtsB"/>
</dbReference>
<reference evidence="9 10" key="1">
    <citation type="journal article" date="2013" name="Genome Biol.">
        <title>Genomic analysis reveals key aspects of prokaryotic symbiosis in the phototrophic consortium "Chlorochromatium aggregatum".</title>
        <authorList>
            <person name="Liu Z."/>
            <person name="Muller J."/>
            <person name="Li T."/>
            <person name="Alvey R.M."/>
            <person name="Vogl K."/>
            <person name="Frigaard N.U."/>
            <person name="Rockwell N.C."/>
            <person name="Boyd E.S."/>
            <person name="Tomsho L.P."/>
            <person name="Schuster S.C."/>
            <person name="Henke P."/>
            <person name="Rohde M."/>
            <person name="Overmann J."/>
            <person name="Bryant D.A."/>
        </authorList>
    </citation>
    <scope>NUCLEOTIDE SEQUENCE [LARGE SCALE GENOMIC DNA]</scope>
    <source>
        <strain evidence="9">CR</strain>
    </source>
</reference>
<evidence type="ECO:0000256" key="8">
    <source>
        <dbReference type="SAM" id="Phobius"/>
    </source>
</evidence>
<evidence type="ECO:0000256" key="2">
    <source>
        <dbReference type="ARBA" id="ARBA00022618"/>
    </source>
</evidence>
<keyword evidence="4 7" id="KW-1133">Transmembrane helix</keyword>
<dbReference type="PANTHER" id="PTHR37485">
    <property type="entry name" value="CELL DIVISION PROTEIN FTSB"/>
    <property type="match status" value="1"/>
</dbReference>
<evidence type="ECO:0000256" key="1">
    <source>
        <dbReference type="ARBA" id="ARBA00022475"/>
    </source>
</evidence>
<feature type="topological domain" description="Periplasmic" evidence="7">
    <location>
        <begin position="24"/>
        <end position="91"/>
    </location>
</feature>
<evidence type="ECO:0000256" key="5">
    <source>
        <dbReference type="ARBA" id="ARBA00023136"/>
    </source>
</evidence>
<name>U5N571_9BURK</name>
<evidence type="ECO:0000256" key="3">
    <source>
        <dbReference type="ARBA" id="ARBA00022692"/>
    </source>
</evidence>
<evidence type="ECO:0000256" key="4">
    <source>
        <dbReference type="ARBA" id="ARBA00022989"/>
    </source>
</evidence>
<comment type="subcellular location">
    <subcellularLocation>
        <location evidence="7">Cell inner membrane</location>
        <topology evidence="7">Single-pass type II membrane protein</topology>
    </subcellularLocation>
    <text evidence="7">Localizes to the division septum.</text>
</comment>
<feature type="coiled-coil region" evidence="7">
    <location>
        <begin position="31"/>
        <end position="58"/>
    </location>
</feature>
<dbReference type="InterPro" id="IPR007060">
    <property type="entry name" value="FtsL/DivIC"/>
</dbReference>
<comment type="similarity">
    <text evidence="7">Belongs to the FtsB family.</text>
</comment>
<keyword evidence="2 7" id="KW-0132">Cell division</keyword>
<dbReference type="GO" id="GO:0032153">
    <property type="term" value="C:cell division site"/>
    <property type="evidence" value="ECO:0007669"/>
    <property type="project" value="UniProtKB-UniRule"/>
</dbReference>
<dbReference type="GO" id="GO:0030428">
    <property type="term" value="C:cell septum"/>
    <property type="evidence" value="ECO:0007669"/>
    <property type="project" value="TreeGrafter"/>
</dbReference>
<dbReference type="HOGENOM" id="CLU_134863_5_1_4"/>
<dbReference type="STRING" id="946483.Cenrod_0275"/>
<dbReference type="GO" id="GO:0005886">
    <property type="term" value="C:plasma membrane"/>
    <property type="evidence" value="ECO:0007669"/>
    <property type="project" value="UniProtKB-SubCell"/>
</dbReference>
<dbReference type="KEGG" id="cbx:Cenrod_0275"/>
<dbReference type="AlphaFoldDB" id="U5N571"/>
<dbReference type="eggNOG" id="COG2919">
    <property type="taxonomic scope" value="Bacteria"/>
</dbReference>
<comment type="subunit">
    <text evidence="7">Part of a complex composed of FtsB, FtsL and FtsQ.</text>
</comment>
<dbReference type="OrthoDB" id="7061211at2"/>
<gene>
    <name evidence="7 9" type="primary">ftsB</name>
    <name evidence="9" type="ORF">Cenrod_0275</name>
</gene>
<dbReference type="Pfam" id="PF04977">
    <property type="entry name" value="DivIC"/>
    <property type="match status" value="1"/>
</dbReference>
<accession>U5N571</accession>
<protein>
    <recommendedName>
        <fullName evidence="7">Cell division protein FtsB</fullName>
    </recommendedName>
</protein>
<keyword evidence="7" id="KW-0997">Cell inner membrane</keyword>
<evidence type="ECO:0000256" key="6">
    <source>
        <dbReference type="ARBA" id="ARBA00023306"/>
    </source>
</evidence>
<evidence type="ECO:0000313" key="10">
    <source>
        <dbReference type="Proteomes" id="UP000017184"/>
    </source>
</evidence>
<proteinExistence type="inferred from homology"/>
<keyword evidence="7" id="KW-0175">Coiled coil</keyword>
<sequence length="91" mass="10267">MGSRYFAWLLIILLVMLGVQIMYGRGGRSDVAQSRARLAAQKQVNDRMEQENRFLAAEIAGWDSGTEVLEEKARMGFGMTKPDEVFVRVAQ</sequence>
<dbReference type="Proteomes" id="UP000017184">
    <property type="component" value="Chromosome"/>
</dbReference>
<feature type="topological domain" description="Cytoplasmic" evidence="7">
    <location>
        <begin position="1"/>
        <end position="6"/>
    </location>
</feature>